<feature type="compositionally biased region" description="Basic and acidic residues" evidence="1">
    <location>
        <begin position="45"/>
        <end position="59"/>
    </location>
</feature>
<sequence length="178" mass="19375">MSYCDIISHRILVRKVDVKKKKTDFFKSKQKVWFKNRRAKWRKVKREEQERLRRLRDDPTGQSSAGGIPGAEAQDCGTASSAAAVAGGDLAAAARGLGHHHDDDAHDFSSDEDHEHSPDKKMAAAVAAAASRAEDTKTPPHLHTTATPAGLHYYSPEKSSPTGEPTLVSPIPHHALSP</sequence>
<organism evidence="2 3">
    <name type="scientific">Meganyctiphanes norvegica</name>
    <name type="common">Northern krill</name>
    <name type="synonym">Thysanopoda norvegica</name>
    <dbReference type="NCBI Taxonomy" id="48144"/>
    <lineage>
        <taxon>Eukaryota</taxon>
        <taxon>Metazoa</taxon>
        <taxon>Ecdysozoa</taxon>
        <taxon>Arthropoda</taxon>
        <taxon>Crustacea</taxon>
        <taxon>Multicrustacea</taxon>
        <taxon>Malacostraca</taxon>
        <taxon>Eumalacostraca</taxon>
        <taxon>Eucarida</taxon>
        <taxon>Euphausiacea</taxon>
        <taxon>Euphausiidae</taxon>
        <taxon>Meganyctiphanes</taxon>
    </lineage>
</organism>
<name>A0AAV2RLW5_MEGNR</name>
<dbReference type="AlphaFoldDB" id="A0AAV2RLW5"/>
<proteinExistence type="predicted"/>
<reference evidence="2 3" key="1">
    <citation type="submission" date="2024-05" db="EMBL/GenBank/DDBJ databases">
        <authorList>
            <person name="Wallberg A."/>
        </authorList>
    </citation>
    <scope>NUCLEOTIDE SEQUENCE [LARGE SCALE GENOMIC DNA]</scope>
</reference>
<dbReference type="Proteomes" id="UP001497623">
    <property type="component" value="Unassembled WGS sequence"/>
</dbReference>
<feature type="compositionally biased region" description="Basic and acidic residues" evidence="1">
    <location>
        <begin position="99"/>
        <end position="122"/>
    </location>
</feature>
<dbReference type="Gene3D" id="1.10.10.60">
    <property type="entry name" value="Homeodomain-like"/>
    <property type="match status" value="1"/>
</dbReference>
<evidence type="ECO:0000313" key="3">
    <source>
        <dbReference type="Proteomes" id="UP001497623"/>
    </source>
</evidence>
<dbReference type="GO" id="GO:0003677">
    <property type="term" value="F:DNA binding"/>
    <property type="evidence" value="ECO:0007669"/>
    <property type="project" value="InterPro"/>
</dbReference>
<feature type="region of interest" description="Disordered" evidence="1">
    <location>
        <begin position="95"/>
        <end position="178"/>
    </location>
</feature>
<accession>A0AAV2RLW5</accession>
<dbReference type="InterPro" id="IPR001356">
    <property type="entry name" value="HD"/>
</dbReference>
<protein>
    <recommendedName>
        <fullName evidence="4">Homeobox domain-containing protein</fullName>
    </recommendedName>
</protein>
<evidence type="ECO:0000256" key="1">
    <source>
        <dbReference type="SAM" id="MobiDB-lite"/>
    </source>
</evidence>
<keyword evidence="3" id="KW-1185">Reference proteome</keyword>
<evidence type="ECO:0000313" key="2">
    <source>
        <dbReference type="EMBL" id="CAL4127011.1"/>
    </source>
</evidence>
<evidence type="ECO:0008006" key="4">
    <source>
        <dbReference type="Google" id="ProtNLM"/>
    </source>
</evidence>
<feature type="compositionally biased region" description="Low complexity" evidence="1">
    <location>
        <begin position="139"/>
        <end position="149"/>
    </location>
</feature>
<dbReference type="CDD" id="cd00086">
    <property type="entry name" value="homeodomain"/>
    <property type="match status" value="1"/>
</dbReference>
<dbReference type="EMBL" id="CAXKWB010024959">
    <property type="protein sequence ID" value="CAL4127011.1"/>
    <property type="molecule type" value="Genomic_DNA"/>
</dbReference>
<gene>
    <name evidence="2" type="ORF">MNOR_LOCUS25758</name>
</gene>
<comment type="caution">
    <text evidence="2">The sequence shown here is derived from an EMBL/GenBank/DDBJ whole genome shotgun (WGS) entry which is preliminary data.</text>
</comment>
<feature type="region of interest" description="Disordered" evidence="1">
    <location>
        <begin position="45"/>
        <end position="83"/>
    </location>
</feature>
<feature type="non-terminal residue" evidence="2">
    <location>
        <position position="178"/>
    </location>
</feature>